<dbReference type="GO" id="GO:0008324">
    <property type="term" value="F:monoatomic cation transmembrane transporter activity"/>
    <property type="evidence" value="ECO:0007669"/>
    <property type="project" value="InterPro"/>
</dbReference>
<evidence type="ECO:0000256" key="4">
    <source>
        <dbReference type="ARBA" id="ARBA00022475"/>
    </source>
</evidence>
<dbReference type="EMBL" id="PDCN02000009">
    <property type="protein sequence ID" value="PIB75582.1"/>
    <property type="molecule type" value="Genomic_DNA"/>
</dbReference>
<keyword evidence="4" id="KW-1003">Cell membrane</keyword>
<proteinExistence type="inferred from homology"/>
<dbReference type="InterPro" id="IPR036721">
    <property type="entry name" value="RCK_C_sf"/>
</dbReference>
<gene>
    <name evidence="10" type="ORF">CQY22_009195</name>
</gene>
<comment type="subcellular location">
    <subcellularLocation>
        <location evidence="1">Cell membrane</location>
        <topology evidence="1">Multi-pass membrane protein</topology>
    </subcellularLocation>
</comment>
<keyword evidence="6 8" id="KW-1133">Transmembrane helix</keyword>
<organism evidence="10 11">
    <name type="scientific">Mycolicibacterium brumae</name>
    <dbReference type="NCBI Taxonomy" id="85968"/>
    <lineage>
        <taxon>Bacteria</taxon>
        <taxon>Bacillati</taxon>
        <taxon>Actinomycetota</taxon>
        <taxon>Actinomycetes</taxon>
        <taxon>Mycobacteriales</taxon>
        <taxon>Mycobacteriaceae</taxon>
        <taxon>Mycolicibacterium</taxon>
    </lineage>
</organism>
<evidence type="ECO:0000256" key="3">
    <source>
        <dbReference type="ARBA" id="ARBA00022448"/>
    </source>
</evidence>
<sequence>MRWFVESPLLTLFVCVGVGSLFGRIRFGPVSFGPAGALFVALALAAAEPDVALPPIVTSLSLCVFCYMVGIAAGPSFVNALRTGWKPVLVSLLAIVAMAGAGLAAGRALGLDIPTIAGAFSGAGTATAALGAVQGQLAVDGVPPVEPAIGYAVAYPITVLLTILACAYLISAGRRKPTPEDQQKVEPIVVRTLAIVGDPGLTVHGLDERYQAVVSRLTRAGRTVVAHDAEALADGDLLTVTARADAVQRLIADLGRPVADEPWLDRHEIDFRRITLSNPRYVGRPLHELRMEERFDAVVSRVRRGDVDIIATPDLVLASGDRLRVTAARTALPEITTALGDSERTAGDINGVGLGLGLALGLVLAFAQIPLPGGGVLALGTATAPLVLGLVLGAIGRTGPIIWTLPGNVANTLNQFSLLVFLSAVGLSAGGGLLAALADNGVALVALGLVLAVTHALICVVGLRTVLKFGTARALGGLTGSQLNPAPYAYAYGKVPDQRLALGYAVLFPVSMIAKVFVAQLMVVLL</sequence>
<evidence type="ECO:0000256" key="5">
    <source>
        <dbReference type="ARBA" id="ARBA00022692"/>
    </source>
</evidence>
<evidence type="ECO:0000259" key="9">
    <source>
        <dbReference type="PROSITE" id="PS51202"/>
    </source>
</evidence>
<keyword evidence="5 8" id="KW-0812">Transmembrane</keyword>
<dbReference type="Gene3D" id="3.30.70.1450">
    <property type="entry name" value="Regulator of K+ conductance, C-terminal domain"/>
    <property type="match status" value="1"/>
</dbReference>
<reference evidence="10 11" key="1">
    <citation type="journal article" date="2017" name="Infect. Genet. Evol.">
        <title>The new phylogeny of the genus Mycobacterium: The old and the news.</title>
        <authorList>
            <person name="Tortoli E."/>
            <person name="Fedrizzi T."/>
            <person name="Meehan C.J."/>
            <person name="Trovato A."/>
            <person name="Grottola A."/>
            <person name="Giacobazzi E."/>
            <person name="Serpini G.F."/>
            <person name="Tagliazucchi S."/>
            <person name="Fabio A."/>
            <person name="Bettua C."/>
            <person name="Bertorelli R."/>
            <person name="Frascaro F."/>
            <person name="De Sanctis V."/>
            <person name="Pecorari M."/>
            <person name="Jousson O."/>
            <person name="Segata N."/>
            <person name="Cirillo D.M."/>
        </authorList>
    </citation>
    <scope>NUCLEOTIDE SEQUENCE [LARGE SCALE GENOMIC DNA]</scope>
    <source>
        <strain evidence="10 11">CIP1034565</strain>
    </source>
</reference>
<dbReference type="OrthoDB" id="9155749at2"/>
<name>A0A2G5PB73_9MYCO</name>
<feature type="transmembrane region" description="Helical" evidence="8">
    <location>
        <begin position="501"/>
        <end position="525"/>
    </location>
</feature>
<feature type="transmembrane region" description="Helical" evidence="8">
    <location>
        <begin position="349"/>
        <end position="369"/>
    </location>
</feature>
<evidence type="ECO:0000256" key="6">
    <source>
        <dbReference type="ARBA" id="ARBA00022989"/>
    </source>
</evidence>
<dbReference type="SUPFAM" id="SSF116726">
    <property type="entry name" value="TrkA C-terminal domain-like"/>
    <property type="match status" value="1"/>
</dbReference>
<dbReference type="Pfam" id="PF02080">
    <property type="entry name" value="TrkA_C"/>
    <property type="match status" value="1"/>
</dbReference>
<dbReference type="PANTHER" id="PTHR30445">
    <property type="entry name" value="K(+)_H(+) ANTIPORTER SUBUNIT KHTT"/>
    <property type="match status" value="1"/>
</dbReference>
<comment type="caution">
    <text evidence="10">The sequence shown here is derived from an EMBL/GenBank/DDBJ whole genome shotgun (WGS) entry which is preliminary data.</text>
</comment>
<keyword evidence="3" id="KW-0813">Transport</keyword>
<feature type="transmembrane region" description="Helical" evidence="8">
    <location>
        <begin position="59"/>
        <end position="78"/>
    </location>
</feature>
<dbReference type="InterPro" id="IPR006512">
    <property type="entry name" value="YidE_YbjL"/>
</dbReference>
<evidence type="ECO:0000313" key="10">
    <source>
        <dbReference type="EMBL" id="PIB75582.1"/>
    </source>
</evidence>
<evidence type="ECO:0000256" key="2">
    <source>
        <dbReference type="ARBA" id="ARBA00009854"/>
    </source>
</evidence>
<evidence type="ECO:0000256" key="8">
    <source>
        <dbReference type="SAM" id="Phobius"/>
    </source>
</evidence>
<feature type="transmembrane region" description="Helical" evidence="8">
    <location>
        <begin position="443"/>
        <end position="463"/>
    </location>
</feature>
<feature type="transmembrane region" description="Helical" evidence="8">
    <location>
        <begin position="84"/>
        <end position="104"/>
    </location>
</feature>
<dbReference type="InterPro" id="IPR006037">
    <property type="entry name" value="RCK_C"/>
</dbReference>
<dbReference type="InterPro" id="IPR050144">
    <property type="entry name" value="AAE_transporter"/>
</dbReference>
<dbReference type="Proteomes" id="UP000230551">
    <property type="component" value="Unassembled WGS sequence"/>
</dbReference>
<dbReference type="GO" id="GO:0006813">
    <property type="term" value="P:potassium ion transport"/>
    <property type="evidence" value="ECO:0007669"/>
    <property type="project" value="InterPro"/>
</dbReference>
<feature type="transmembrane region" description="Helical" evidence="8">
    <location>
        <begin position="149"/>
        <end position="170"/>
    </location>
</feature>
<dbReference type="NCBIfam" id="TIGR01625">
    <property type="entry name" value="YidE_YbjL_dupl"/>
    <property type="match status" value="1"/>
</dbReference>
<dbReference type="AlphaFoldDB" id="A0A2G5PB73"/>
<keyword evidence="11" id="KW-1185">Reference proteome</keyword>
<feature type="transmembrane region" description="Helical" evidence="8">
    <location>
        <begin position="31"/>
        <end position="47"/>
    </location>
</feature>
<feature type="transmembrane region" description="Helical" evidence="8">
    <location>
        <begin position="416"/>
        <end position="437"/>
    </location>
</feature>
<evidence type="ECO:0000256" key="7">
    <source>
        <dbReference type="ARBA" id="ARBA00023136"/>
    </source>
</evidence>
<feature type="transmembrane region" description="Helical" evidence="8">
    <location>
        <begin position="375"/>
        <end position="395"/>
    </location>
</feature>
<dbReference type="PROSITE" id="PS51202">
    <property type="entry name" value="RCK_C"/>
    <property type="match status" value="1"/>
</dbReference>
<feature type="transmembrane region" description="Helical" evidence="8">
    <location>
        <begin position="116"/>
        <end position="137"/>
    </location>
</feature>
<evidence type="ECO:0000313" key="11">
    <source>
        <dbReference type="Proteomes" id="UP000230551"/>
    </source>
</evidence>
<dbReference type="Pfam" id="PF06826">
    <property type="entry name" value="Asp-Al_Ex"/>
    <property type="match status" value="2"/>
</dbReference>
<accession>A0A2G5PB73</accession>
<dbReference type="GO" id="GO:0005886">
    <property type="term" value="C:plasma membrane"/>
    <property type="evidence" value="ECO:0007669"/>
    <property type="project" value="UniProtKB-SubCell"/>
</dbReference>
<dbReference type="RefSeq" id="WP_090587546.1">
    <property type="nucleotide sequence ID" value="NZ_CP104302.1"/>
</dbReference>
<keyword evidence="7 8" id="KW-0472">Membrane</keyword>
<feature type="domain" description="RCK C-terminal" evidence="9">
    <location>
        <begin position="256"/>
        <end position="341"/>
    </location>
</feature>
<evidence type="ECO:0000256" key="1">
    <source>
        <dbReference type="ARBA" id="ARBA00004651"/>
    </source>
</evidence>
<comment type="similarity">
    <text evidence="2">Belongs to the AAE transporter (TC 2.A.81) family.</text>
</comment>
<protein>
    <submittedName>
        <fullName evidence="10">Transporter</fullName>
    </submittedName>
</protein>
<dbReference type="PANTHER" id="PTHR30445:SF3">
    <property type="entry name" value="TRANSPORT PROTEIN YIDE-RELATED"/>
    <property type="match status" value="1"/>
</dbReference>